<dbReference type="Proteomes" id="UP000298138">
    <property type="component" value="Unassembled WGS sequence"/>
</dbReference>
<dbReference type="EMBL" id="ML220115">
    <property type="protein sequence ID" value="TGZ82545.1"/>
    <property type="molecule type" value="Genomic_DNA"/>
</dbReference>
<protein>
    <recommendedName>
        <fullName evidence="2">SAC3/GANP/THP3 conserved domain-containing protein</fullName>
    </recommendedName>
</protein>
<dbReference type="InterPro" id="IPR005062">
    <property type="entry name" value="SAC3/GANP/THP3_conserved"/>
</dbReference>
<reference evidence="3 4" key="1">
    <citation type="submission" date="2019-04" db="EMBL/GenBank/DDBJ databases">
        <title>Comparative genomics and transcriptomics to analyze fruiting body development in filamentous ascomycetes.</title>
        <authorList>
            <consortium name="DOE Joint Genome Institute"/>
            <person name="Lutkenhaus R."/>
            <person name="Traeger S."/>
            <person name="Breuer J."/>
            <person name="Kuo A."/>
            <person name="Lipzen A."/>
            <person name="Pangilinan J."/>
            <person name="Dilworth D."/>
            <person name="Sandor L."/>
            <person name="Poggeler S."/>
            <person name="Barry K."/>
            <person name="Grigoriev I.V."/>
            <person name="Nowrousian M."/>
        </authorList>
    </citation>
    <scope>NUCLEOTIDE SEQUENCE [LARGE SCALE GENOMIC DNA]</scope>
    <source>
        <strain evidence="3 4">CBS 389.68</strain>
    </source>
</reference>
<keyword evidence="4" id="KW-1185">Reference proteome</keyword>
<feature type="region of interest" description="Disordered" evidence="1">
    <location>
        <begin position="111"/>
        <end position="207"/>
    </location>
</feature>
<evidence type="ECO:0000313" key="3">
    <source>
        <dbReference type="EMBL" id="TGZ82545.1"/>
    </source>
</evidence>
<dbReference type="InterPro" id="IPR045107">
    <property type="entry name" value="SAC3/GANP/THP3"/>
</dbReference>
<feature type="compositionally biased region" description="Low complexity" evidence="1">
    <location>
        <begin position="36"/>
        <end position="48"/>
    </location>
</feature>
<dbReference type="STRING" id="341454.A0A4V3SJ36"/>
<feature type="compositionally biased region" description="Basic and acidic residues" evidence="1">
    <location>
        <begin position="112"/>
        <end position="126"/>
    </location>
</feature>
<feature type="region of interest" description="Disordered" evidence="1">
    <location>
        <begin position="1"/>
        <end position="56"/>
    </location>
</feature>
<dbReference type="PANTHER" id="PTHR12436">
    <property type="entry name" value="80 KDA MCM3-ASSOCIATED PROTEIN"/>
    <property type="match status" value="1"/>
</dbReference>
<dbReference type="Gene3D" id="1.25.40.990">
    <property type="match status" value="1"/>
</dbReference>
<organism evidence="3 4">
    <name type="scientific">Ascodesmis nigricans</name>
    <dbReference type="NCBI Taxonomy" id="341454"/>
    <lineage>
        <taxon>Eukaryota</taxon>
        <taxon>Fungi</taxon>
        <taxon>Dikarya</taxon>
        <taxon>Ascomycota</taxon>
        <taxon>Pezizomycotina</taxon>
        <taxon>Pezizomycetes</taxon>
        <taxon>Pezizales</taxon>
        <taxon>Ascodesmidaceae</taxon>
        <taxon>Ascodesmis</taxon>
    </lineage>
</organism>
<proteinExistence type="predicted"/>
<dbReference type="PANTHER" id="PTHR12436:SF4">
    <property type="entry name" value="LEUKOCYTE RECEPTOR CLUSTER MEMBER 8"/>
    <property type="match status" value="1"/>
</dbReference>
<dbReference type="GO" id="GO:0005634">
    <property type="term" value="C:nucleus"/>
    <property type="evidence" value="ECO:0007669"/>
    <property type="project" value="TreeGrafter"/>
</dbReference>
<evidence type="ECO:0000256" key="1">
    <source>
        <dbReference type="SAM" id="MobiDB-lite"/>
    </source>
</evidence>
<evidence type="ECO:0000259" key="2">
    <source>
        <dbReference type="Pfam" id="PF03399"/>
    </source>
</evidence>
<feature type="compositionally biased region" description="Basic and acidic residues" evidence="1">
    <location>
        <begin position="148"/>
        <end position="163"/>
    </location>
</feature>
<dbReference type="InParanoid" id="A0A4V3SJ36"/>
<gene>
    <name evidence="3" type="ORF">EX30DRAFT_189843</name>
</gene>
<sequence length="482" mass="54074">MAAPPWRSSTGGVSYTAVAARRTLGGPKPGSHAPNGTSTSSPAPAGSSQGRTTFPDKLKQYVARTFEDCTDAEKPQVEAELKRIITDAFNEKVVWTVDWDKMPLPQQFIANRENEARSSGEARLSKGDTSPTRRSFGAFSLGDKKRKSPEQSEAKKLEKRIRSDNSYSSPSDELSQSDKEKRARRFGLNNPTPPSPQPSYEPVDTSKPLVGRCMNLEKRYLRLTSEADPNTVRPLHILKQTLELLKRKWRTEQNYAYICDQFKSLRQDLTVQHIKNEFTVSVYEIHARIALEKGDLGEYNQCQSQLANLYAEGIKGHKYEFKGYRILYLIHTCNRADMNDLLASLTPAEKADDHVKHALDVRSAMSVNNYHRLFKLYLNAPSMGAYLMDAFVNRERLAALSAICKAYRPDIDTRFVAEELGFEGDHDCITWLIENGGEEFIKQTTDEKGAPTGIRFLTSKAAATVEAAKGKAFHKVDIKGQV</sequence>
<feature type="compositionally biased region" description="Polar residues" evidence="1">
    <location>
        <begin position="164"/>
        <end position="174"/>
    </location>
</feature>
<accession>A0A4V3SJ36</accession>
<dbReference type="OrthoDB" id="199574at2759"/>
<feature type="domain" description="SAC3/GANP/THP3 conserved" evidence="2">
    <location>
        <begin position="221"/>
        <end position="433"/>
    </location>
</feature>
<dbReference type="Pfam" id="PF03399">
    <property type="entry name" value="SAC3_GANP"/>
    <property type="match status" value="1"/>
</dbReference>
<evidence type="ECO:0000313" key="4">
    <source>
        <dbReference type="Proteomes" id="UP000298138"/>
    </source>
</evidence>
<dbReference type="AlphaFoldDB" id="A0A4V3SJ36"/>
<name>A0A4V3SJ36_9PEZI</name>
<dbReference type="FunCoup" id="A0A4V3SJ36">
    <property type="interactions" value="31"/>
</dbReference>